<dbReference type="EMBL" id="CP011452">
    <property type="protein sequence ID" value="AKH41884.1"/>
    <property type="molecule type" value="Genomic_DNA"/>
</dbReference>
<dbReference type="PANTHER" id="PTHR42837">
    <property type="entry name" value="REGULATOR OF SIGMA-E PROTEASE RSEP"/>
    <property type="match status" value="1"/>
</dbReference>
<dbReference type="GO" id="GO:0016020">
    <property type="term" value="C:membrane"/>
    <property type="evidence" value="ECO:0007669"/>
    <property type="project" value="UniProtKB-SubCell"/>
</dbReference>
<evidence type="ECO:0000313" key="14">
    <source>
        <dbReference type="Proteomes" id="UP000034392"/>
    </source>
</evidence>
<keyword evidence="6 11" id="KW-0378">Hydrolase</keyword>
<dbReference type="GO" id="GO:0006508">
    <property type="term" value="P:proteolysis"/>
    <property type="evidence" value="ECO:0007669"/>
    <property type="project" value="UniProtKB-KW"/>
</dbReference>
<keyword evidence="10 11" id="KW-0472">Membrane</keyword>
<evidence type="ECO:0000256" key="5">
    <source>
        <dbReference type="ARBA" id="ARBA00022692"/>
    </source>
</evidence>
<dbReference type="InterPro" id="IPR041489">
    <property type="entry name" value="PDZ_6"/>
</dbReference>
<dbReference type="PATRIC" id="fig|1267766.3.peg.840"/>
<dbReference type="Pfam" id="PF17820">
    <property type="entry name" value="PDZ_6"/>
    <property type="match status" value="1"/>
</dbReference>
<keyword evidence="14" id="KW-1185">Reference proteome</keyword>
<evidence type="ECO:0000256" key="4">
    <source>
        <dbReference type="ARBA" id="ARBA00022670"/>
    </source>
</evidence>
<evidence type="ECO:0000256" key="2">
    <source>
        <dbReference type="ARBA" id="ARBA00004141"/>
    </source>
</evidence>
<evidence type="ECO:0000259" key="12">
    <source>
        <dbReference type="SMART" id="SM00228"/>
    </source>
</evidence>
<dbReference type="SUPFAM" id="SSF50156">
    <property type="entry name" value="PDZ domain-like"/>
    <property type="match status" value="1"/>
</dbReference>
<dbReference type="Proteomes" id="UP000034392">
    <property type="component" value="Chromosome"/>
</dbReference>
<protein>
    <recommendedName>
        <fullName evidence="11">Zinc metalloprotease</fullName>
        <ecNumber evidence="11">3.4.24.-</ecNumber>
    </recommendedName>
</protein>
<comment type="cofactor">
    <cofactor evidence="1 11">
        <name>Zn(2+)</name>
        <dbReference type="ChEBI" id="CHEBI:29105"/>
    </cofactor>
</comment>
<evidence type="ECO:0000256" key="11">
    <source>
        <dbReference type="RuleBase" id="RU362031"/>
    </source>
</evidence>
<keyword evidence="4" id="KW-0645">Protease</keyword>
<comment type="similarity">
    <text evidence="3 11">Belongs to the peptidase M50B family.</text>
</comment>
<evidence type="ECO:0000256" key="7">
    <source>
        <dbReference type="ARBA" id="ARBA00022833"/>
    </source>
</evidence>
<keyword evidence="8 11" id="KW-1133">Transmembrane helix</keyword>
<feature type="transmembrane region" description="Helical" evidence="11">
    <location>
        <begin position="6"/>
        <end position="24"/>
    </location>
</feature>
<dbReference type="InterPro" id="IPR004387">
    <property type="entry name" value="Pept_M50_Zn"/>
</dbReference>
<evidence type="ECO:0000313" key="13">
    <source>
        <dbReference type="EMBL" id="AKH41884.1"/>
    </source>
</evidence>
<organism evidence="13 14">
    <name type="scientific">Croceibacterium atlanticum</name>
    <dbReference type="NCBI Taxonomy" id="1267766"/>
    <lineage>
        <taxon>Bacteria</taxon>
        <taxon>Pseudomonadati</taxon>
        <taxon>Pseudomonadota</taxon>
        <taxon>Alphaproteobacteria</taxon>
        <taxon>Sphingomonadales</taxon>
        <taxon>Erythrobacteraceae</taxon>
        <taxon>Croceibacterium</taxon>
    </lineage>
</organism>
<evidence type="ECO:0000256" key="1">
    <source>
        <dbReference type="ARBA" id="ARBA00001947"/>
    </source>
</evidence>
<reference evidence="13" key="1">
    <citation type="submission" date="2015-05" db="EMBL/GenBank/DDBJ databases">
        <title>The complete genome of Altererythrobacter atlanticus strain 26DY36.</title>
        <authorList>
            <person name="Wu Y.-H."/>
            <person name="Cheng H."/>
            <person name="Wu X.-W."/>
        </authorList>
    </citation>
    <scope>NUCLEOTIDE SEQUENCE [LARGE SCALE GENOMIC DNA]</scope>
    <source>
        <strain evidence="13">26DY36</strain>
    </source>
</reference>
<feature type="transmembrane region" description="Helical" evidence="11">
    <location>
        <begin position="110"/>
        <end position="135"/>
    </location>
</feature>
<gene>
    <name evidence="13" type="primary">mmpA</name>
    <name evidence="13" type="ORF">WYH_00832</name>
</gene>
<dbReference type="AlphaFoldDB" id="A0A0F7KQQ1"/>
<feature type="domain" description="PDZ" evidence="12">
    <location>
        <begin position="119"/>
        <end position="198"/>
    </location>
</feature>
<comment type="subcellular location">
    <subcellularLocation>
        <location evidence="2">Membrane</location>
        <topology evidence="2">Multi-pass membrane protein</topology>
    </subcellularLocation>
</comment>
<keyword evidence="11" id="KW-0479">Metal-binding</keyword>
<evidence type="ECO:0000256" key="8">
    <source>
        <dbReference type="ARBA" id="ARBA00022989"/>
    </source>
</evidence>
<dbReference type="KEGG" id="aay:WYH_00832"/>
<evidence type="ECO:0000256" key="3">
    <source>
        <dbReference type="ARBA" id="ARBA00007931"/>
    </source>
</evidence>
<keyword evidence="5 11" id="KW-0812">Transmembrane</keyword>
<sequence length="371" mass="40724">MFDAVPWWMWILGFLLMLGPLVTLHELGHYLVGRMFGVKANVFSVGFGKELAGVTDRRGTRWKISALPFGGYVQFAGDMNPASQPSEEWLALPEEERNQTFQSKSLWQKALIVAAGPVTNFLIAIAILASFNVIYGRMEIPPVVEVLAEEGAAAQAGLEIGDRIVTVSGNEIESFDELRGLIAPYPGEQLSLQVERDGQLLDFEFLIPTKVERDRFGNEFRIGQIGVRSVNGEVVPVGVGEAVVLAVRQTGDMVQLMVTGIWQIITGRRPVDELGGPIKMAKFSAEQLSLGWPEFIYFVAMISINLAFINLLPIPALDGGHLAFYAAEAVRRRPASARSQEWAFRTGIAFVLALMLFVTINDIASLPIFGG</sequence>
<keyword evidence="7 11" id="KW-0862">Zinc</keyword>
<dbReference type="InterPro" id="IPR008915">
    <property type="entry name" value="Peptidase_M50"/>
</dbReference>
<name>A0A0F7KQQ1_9SPHN</name>
<dbReference type="InterPro" id="IPR036034">
    <property type="entry name" value="PDZ_sf"/>
</dbReference>
<feature type="transmembrane region" description="Helical" evidence="11">
    <location>
        <begin position="295"/>
        <end position="314"/>
    </location>
</feature>
<evidence type="ECO:0000256" key="9">
    <source>
        <dbReference type="ARBA" id="ARBA00023049"/>
    </source>
</evidence>
<evidence type="ECO:0000256" key="10">
    <source>
        <dbReference type="ARBA" id="ARBA00023136"/>
    </source>
</evidence>
<dbReference type="STRING" id="1267766.WYH_00832"/>
<keyword evidence="9 11" id="KW-0482">Metalloprotease</keyword>
<dbReference type="GO" id="GO:0004222">
    <property type="term" value="F:metalloendopeptidase activity"/>
    <property type="evidence" value="ECO:0007669"/>
    <property type="project" value="InterPro"/>
</dbReference>
<evidence type="ECO:0000256" key="6">
    <source>
        <dbReference type="ARBA" id="ARBA00022801"/>
    </source>
</evidence>
<dbReference type="EC" id="3.4.24.-" evidence="11"/>
<dbReference type="SMART" id="SM00228">
    <property type="entry name" value="PDZ"/>
    <property type="match status" value="1"/>
</dbReference>
<accession>A0A0F7KQQ1</accession>
<dbReference type="GO" id="GO:0046872">
    <property type="term" value="F:metal ion binding"/>
    <property type="evidence" value="ECO:0007669"/>
    <property type="project" value="UniProtKB-KW"/>
</dbReference>
<dbReference type="NCBIfam" id="TIGR00054">
    <property type="entry name" value="RIP metalloprotease RseP"/>
    <property type="match status" value="1"/>
</dbReference>
<dbReference type="Gene3D" id="2.30.42.10">
    <property type="match status" value="1"/>
</dbReference>
<dbReference type="RefSeq" id="WP_342341746.1">
    <property type="nucleotide sequence ID" value="NZ_CP011452.2"/>
</dbReference>
<dbReference type="CDD" id="cd06163">
    <property type="entry name" value="S2P-M50_PDZ_RseP-like"/>
    <property type="match status" value="1"/>
</dbReference>
<dbReference type="InterPro" id="IPR001478">
    <property type="entry name" value="PDZ"/>
</dbReference>
<dbReference type="PANTHER" id="PTHR42837:SF2">
    <property type="entry name" value="MEMBRANE METALLOPROTEASE ARASP2, CHLOROPLASTIC-RELATED"/>
    <property type="match status" value="1"/>
</dbReference>
<feature type="transmembrane region" description="Helical" evidence="11">
    <location>
        <begin position="342"/>
        <end position="360"/>
    </location>
</feature>
<proteinExistence type="inferred from homology"/>
<dbReference type="Pfam" id="PF02163">
    <property type="entry name" value="Peptidase_M50"/>
    <property type="match status" value="1"/>
</dbReference>